<dbReference type="AlphaFoldDB" id="R9T8S9"/>
<dbReference type="Pfam" id="PF01047">
    <property type="entry name" value="MarR"/>
    <property type="match status" value="1"/>
</dbReference>
<dbReference type="GO" id="GO:0003677">
    <property type="term" value="F:DNA binding"/>
    <property type="evidence" value="ECO:0007669"/>
    <property type="project" value="UniProtKB-KW"/>
</dbReference>
<dbReference type="GO" id="GO:0003700">
    <property type="term" value="F:DNA-binding transcription factor activity"/>
    <property type="evidence" value="ECO:0007669"/>
    <property type="project" value="InterPro"/>
</dbReference>
<evidence type="ECO:0000256" key="1">
    <source>
        <dbReference type="ARBA" id="ARBA00023015"/>
    </source>
</evidence>
<reference evidence="5 6" key="1">
    <citation type="journal article" date="2013" name="Genome Announc.">
        <title>Genome sequence of 'Candidatus Methanomassiliicoccus intestinalis' Issoire-Mx1, a third thermoplasmatales-related methanogenic archaeon from human feces.</title>
        <authorList>
            <person name="Borrel G."/>
            <person name="Harris H.M."/>
            <person name="Parisot N."/>
            <person name="Gaci N."/>
            <person name="Tottey W."/>
            <person name="Mihajlovski A."/>
            <person name="Deane J."/>
            <person name="Gribaldo S."/>
            <person name="Bardot O."/>
            <person name="Peyretaillade E."/>
            <person name="Peyret P."/>
            <person name="O'Toole P.W."/>
            <person name="Brugere J.F."/>
        </authorList>
    </citation>
    <scope>NUCLEOTIDE SEQUENCE [LARGE SCALE GENOMIC DNA]</scope>
    <source>
        <strain evidence="5 6">Issoire-Mx1</strain>
    </source>
</reference>
<dbReference type="EMBL" id="CP005934">
    <property type="protein sequence ID" value="AGN25768.1"/>
    <property type="molecule type" value="Genomic_DNA"/>
</dbReference>
<organism evidence="5 6">
    <name type="scientific">Methanomassiliicoccus intestinalis (strain Issoire-Mx1)</name>
    <dbReference type="NCBI Taxonomy" id="1295009"/>
    <lineage>
        <taxon>Archaea</taxon>
        <taxon>Methanobacteriati</taxon>
        <taxon>Thermoplasmatota</taxon>
        <taxon>Thermoplasmata</taxon>
        <taxon>Methanomassiliicoccales</taxon>
        <taxon>Methanomassiliicoccaceae</taxon>
        <taxon>Methanomassiliicoccus</taxon>
    </lineage>
</organism>
<evidence type="ECO:0000313" key="5">
    <source>
        <dbReference type="EMBL" id="AGN25768.1"/>
    </source>
</evidence>
<feature type="domain" description="HTH marR-type" evidence="4">
    <location>
        <begin position="5"/>
        <end position="136"/>
    </location>
</feature>
<dbReference type="HOGENOM" id="CLU_083287_14_0_2"/>
<keyword evidence="1" id="KW-0805">Transcription regulation</keyword>
<dbReference type="InterPro" id="IPR036390">
    <property type="entry name" value="WH_DNA-bd_sf"/>
</dbReference>
<dbReference type="InParanoid" id="R9T8S9"/>
<dbReference type="GeneID" id="41322814"/>
<keyword evidence="6" id="KW-1185">Reference proteome</keyword>
<gene>
    <name evidence="5" type="ORF">MMINT_03810</name>
</gene>
<sequence>MENIYLEVYEKLTRLQWSLHKQQIFAHAEYGPFADTSRGQGRVLAILKMKPEISTKDLAYLLGIRQQSLNELLNKLEKKEYIKRIPCEDDKRVLLVRLTEKGENAQQTDVDYSDMFSCLSEEELRTFENYLDRIIESIESKIGDDDHDEMKMWMENARERIGPEDFDRLIRMRHGGSGPFGFRGSFYEDRRHNFYEREYHDLD</sequence>
<accession>R9T8S9</accession>
<dbReference type="InterPro" id="IPR036388">
    <property type="entry name" value="WH-like_DNA-bd_sf"/>
</dbReference>
<dbReference type="PANTHER" id="PTHR42756">
    <property type="entry name" value="TRANSCRIPTIONAL REGULATOR, MARR"/>
    <property type="match status" value="1"/>
</dbReference>
<proteinExistence type="predicted"/>
<dbReference type="Proteomes" id="UP000014070">
    <property type="component" value="Chromosome"/>
</dbReference>
<keyword evidence="2" id="KW-0238">DNA-binding</keyword>
<dbReference type="RefSeq" id="WP_020448293.1">
    <property type="nucleotide sequence ID" value="NC_021353.1"/>
</dbReference>
<dbReference type="PRINTS" id="PR00598">
    <property type="entry name" value="HTHMARR"/>
</dbReference>
<dbReference type="InterPro" id="IPR000835">
    <property type="entry name" value="HTH_MarR-typ"/>
</dbReference>
<name>R9T8S9_METII</name>
<dbReference type="KEGG" id="mer:MMINT_03810"/>
<dbReference type="Gene3D" id="1.10.10.10">
    <property type="entry name" value="Winged helix-like DNA-binding domain superfamily/Winged helix DNA-binding domain"/>
    <property type="match status" value="1"/>
</dbReference>
<evidence type="ECO:0000259" key="4">
    <source>
        <dbReference type="PROSITE" id="PS50995"/>
    </source>
</evidence>
<keyword evidence="3" id="KW-0804">Transcription</keyword>
<dbReference type="PROSITE" id="PS50995">
    <property type="entry name" value="HTH_MARR_2"/>
    <property type="match status" value="1"/>
</dbReference>
<dbReference type="PANTHER" id="PTHR42756:SF1">
    <property type="entry name" value="TRANSCRIPTIONAL REPRESSOR OF EMRAB OPERON"/>
    <property type="match status" value="1"/>
</dbReference>
<protein>
    <submittedName>
        <fullName evidence="5">MarR family transcriptional regulator</fullName>
    </submittedName>
</protein>
<evidence type="ECO:0000256" key="3">
    <source>
        <dbReference type="ARBA" id="ARBA00023163"/>
    </source>
</evidence>
<dbReference type="SUPFAM" id="SSF46785">
    <property type="entry name" value="Winged helix' DNA-binding domain"/>
    <property type="match status" value="1"/>
</dbReference>
<evidence type="ECO:0000313" key="6">
    <source>
        <dbReference type="Proteomes" id="UP000014070"/>
    </source>
</evidence>
<dbReference type="SMART" id="SM00347">
    <property type="entry name" value="HTH_MARR"/>
    <property type="match status" value="1"/>
</dbReference>
<evidence type="ECO:0000256" key="2">
    <source>
        <dbReference type="ARBA" id="ARBA00023125"/>
    </source>
</evidence>
<dbReference type="InterPro" id="IPR023187">
    <property type="entry name" value="Tscrpt_reg_MarR-type_CS"/>
</dbReference>
<dbReference type="OrthoDB" id="82486at2157"/>
<dbReference type="PROSITE" id="PS01117">
    <property type="entry name" value="HTH_MARR_1"/>
    <property type="match status" value="1"/>
</dbReference>